<dbReference type="Proteomes" id="UP000250043">
    <property type="component" value="Unassembled WGS sequence"/>
</dbReference>
<dbReference type="EMBL" id="KV722501">
    <property type="protein sequence ID" value="OCH87047.1"/>
    <property type="molecule type" value="Genomic_DNA"/>
</dbReference>
<evidence type="ECO:0000313" key="4">
    <source>
        <dbReference type="EMBL" id="OCH87047.1"/>
    </source>
</evidence>
<dbReference type="GO" id="GO:0016616">
    <property type="term" value="F:oxidoreductase activity, acting on the CH-OH group of donors, NAD or NADP as acceptor"/>
    <property type="evidence" value="ECO:0007669"/>
    <property type="project" value="TreeGrafter"/>
</dbReference>
<protein>
    <submittedName>
        <fullName evidence="4">NAD(P)-binding protein</fullName>
    </submittedName>
</protein>
<feature type="domain" description="NAD-dependent epimerase/dehydratase" evidence="3">
    <location>
        <begin position="8"/>
        <end position="250"/>
    </location>
</feature>
<dbReference type="OrthoDB" id="2735536at2759"/>
<keyword evidence="1" id="KW-0560">Oxidoreductase</keyword>
<proteinExistence type="inferred from homology"/>
<dbReference type="InterPro" id="IPR050425">
    <property type="entry name" value="NAD(P)_dehydrat-like"/>
</dbReference>
<name>A0A8E2ARY2_9APHY</name>
<comment type="similarity">
    <text evidence="2">Belongs to the NAD(P)-dependent epimerase/dehydratase family. Dihydroflavonol-4-reductase subfamily.</text>
</comment>
<reference evidence="4 5" key="1">
    <citation type="submission" date="2016-07" db="EMBL/GenBank/DDBJ databases">
        <title>Draft genome of the white-rot fungus Obba rivulosa 3A-2.</title>
        <authorList>
            <consortium name="DOE Joint Genome Institute"/>
            <person name="Miettinen O."/>
            <person name="Riley R."/>
            <person name="Acob R."/>
            <person name="Barry K."/>
            <person name="Cullen D."/>
            <person name="De Vries R."/>
            <person name="Hainaut M."/>
            <person name="Hatakka A."/>
            <person name="Henrissat B."/>
            <person name="Hilden K."/>
            <person name="Kuo R."/>
            <person name="Labutti K."/>
            <person name="Lipzen A."/>
            <person name="Makela M.R."/>
            <person name="Sandor L."/>
            <person name="Spatafora J.W."/>
            <person name="Grigoriev I.V."/>
            <person name="Hibbett D.S."/>
        </authorList>
    </citation>
    <scope>NUCLEOTIDE SEQUENCE [LARGE SCALE GENOMIC DNA]</scope>
    <source>
        <strain evidence="4 5">3A-2</strain>
    </source>
</reference>
<dbReference type="PANTHER" id="PTHR10366:SF562">
    <property type="entry name" value="ALDEHYDE REDUCTASE II (AFU_ORTHOLOGUE AFUA_1G11360)"/>
    <property type="match status" value="1"/>
</dbReference>
<dbReference type="Pfam" id="PF01370">
    <property type="entry name" value="Epimerase"/>
    <property type="match status" value="1"/>
</dbReference>
<accession>A0A8E2ARY2</accession>
<evidence type="ECO:0000259" key="3">
    <source>
        <dbReference type="Pfam" id="PF01370"/>
    </source>
</evidence>
<dbReference type="AlphaFoldDB" id="A0A8E2ARY2"/>
<keyword evidence="5" id="KW-1185">Reference proteome</keyword>
<dbReference type="Gene3D" id="3.40.50.720">
    <property type="entry name" value="NAD(P)-binding Rossmann-like Domain"/>
    <property type="match status" value="1"/>
</dbReference>
<dbReference type="InterPro" id="IPR001509">
    <property type="entry name" value="Epimerase_deHydtase"/>
</dbReference>
<gene>
    <name evidence="4" type="ORF">OBBRIDRAFT_806347</name>
</gene>
<organism evidence="4 5">
    <name type="scientific">Obba rivulosa</name>
    <dbReference type="NCBI Taxonomy" id="1052685"/>
    <lineage>
        <taxon>Eukaryota</taxon>
        <taxon>Fungi</taxon>
        <taxon>Dikarya</taxon>
        <taxon>Basidiomycota</taxon>
        <taxon>Agaricomycotina</taxon>
        <taxon>Agaricomycetes</taxon>
        <taxon>Polyporales</taxon>
        <taxon>Gelatoporiaceae</taxon>
        <taxon>Obba</taxon>
    </lineage>
</organism>
<dbReference type="PANTHER" id="PTHR10366">
    <property type="entry name" value="NAD DEPENDENT EPIMERASE/DEHYDRATASE"/>
    <property type="match status" value="1"/>
</dbReference>
<evidence type="ECO:0000313" key="5">
    <source>
        <dbReference type="Proteomes" id="UP000250043"/>
    </source>
</evidence>
<sequence length="343" mass="37337">MSNSNSLILVTGASGFLGSTVVHQLLEAGYRVRGTVRSSKVDFVQEAWAEYKDRFEAYGLDDLIAGDFSGALQGVSGVIHTAAPLAGRQTPEEALQVAVEGSLNVLRQAEKVGITKFVYVSSIVTVCDIDKLGGPGGSDQTWNSVTREQAVAPNVDPMIAYAAEKKFSELAVWDFAEKHPNVDITSLNPPFFYGPFAPGFRAPEAKFSVLSTNGFIYRLLMDGQALSNLPAWVDVRDVARACVLGLTSPPASEVDRKRLLLSGEWWGFRQGAEYLAQVRPELRGRINKAAWTAPPPPKCWVDNSRAKEVLGLEITPWQESLVAAVDSLINLEKEWASKGLTPK</sequence>
<evidence type="ECO:0000256" key="1">
    <source>
        <dbReference type="ARBA" id="ARBA00023002"/>
    </source>
</evidence>
<evidence type="ECO:0000256" key="2">
    <source>
        <dbReference type="ARBA" id="ARBA00023445"/>
    </source>
</evidence>
<dbReference type="InterPro" id="IPR036291">
    <property type="entry name" value="NAD(P)-bd_dom_sf"/>
</dbReference>
<dbReference type="SUPFAM" id="SSF51735">
    <property type="entry name" value="NAD(P)-binding Rossmann-fold domains"/>
    <property type="match status" value="1"/>
</dbReference>